<evidence type="ECO:0000313" key="3">
    <source>
        <dbReference type="EMBL" id="KNE68960.1"/>
    </source>
</evidence>
<dbReference type="OrthoDB" id="21499at2759"/>
<dbReference type="eggNOG" id="KOG4805">
    <property type="taxonomic scope" value="Eukaryota"/>
</dbReference>
<gene>
    <name evidence="3" type="ORF">AMAG_13836</name>
</gene>
<evidence type="ECO:0000256" key="1">
    <source>
        <dbReference type="SAM" id="MobiDB-lite"/>
    </source>
</evidence>
<feature type="compositionally biased region" description="Acidic residues" evidence="1">
    <location>
        <begin position="427"/>
        <end position="441"/>
    </location>
</feature>
<proteinExistence type="predicted"/>
<dbReference type="OMA" id="WRDFHIN"/>
<feature type="region of interest" description="Disordered" evidence="1">
    <location>
        <begin position="1"/>
        <end position="197"/>
    </location>
</feature>
<sequence>MPRPNPNPAPAERASAFDRMMDVAHARAGRRGRTSTAIRAPMPTPPATAPSQTVRKKRLLVPDSTTDDDDDDGDGARAGGEELATWTPAPTHDVVVLDDSDSNDDQPLSTAALAALRAETVIKSPARTGRRRTLVVTDSDGDGDNEGESAPVITSPRSRARSKRSRHIASDSDSDEADAPVAKVRRRAPPVIEDDAEDFDVDASNIIKSTETRKRSRGSIRDRLDRARVKGTATAAPVPSWTAVITVPGASSSDSDGSDDSGGTDSNTSLANNVLDDEEAGSELEGFIASDAEDAETVGASAAAIPLAFRSMSEMDWFTLFIRFLIRVVVAPKVANALRRNREHPLTEGWYKVLEQIQSREQVMQSTVWSAELKEALETYPQAKETSDPIMSECQACNRGDRTTSARITLSGAPYDPKTLQTYETAADSDSDSDGGSDVDTDSSASSSPSPTPASRHKFVISAGRFCAMRLIGYHTLHHYIYHCARRLRTALGTADLELETPESAFETAQIMLGIGVEDEDNEDGFVVEEFRRFERLLEDADDTLSNRVGALERTRRGGGAGRWGR</sequence>
<reference evidence="3 4" key="1">
    <citation type="submission" date="2009-11" db="EMBL/GenBank/DDBJ databases">
        <title>Annotation of Allomyces macrogynus ATCC 38327.</title>
        <authorList>
            <consortium name="The Broad Institute Genome Sequencing Platform"/>
            <person name="Russ C."/>
            <person name="Cuomo C."/>
            <person name="Burger G."/>
            <person name="Gray M.W."/>
            <person name="Holland P.W.H."/>
            <person name="King N."/>
            <person name="Lang F.B.F."/>
            <person name="Roger A.J."/>
            <person name="Ruiz-Trillo I."/>
            <person name="Young S.K."/>
            <person name="Zeng Q."/>
            <person name="Gargeya S."/>
            <person name="Fitzgerald M."/>
            <person name="Haas B."/>
            <person name="Abouelleil A."/>
            <person name="Alvarado L."/>
            <person name="Arachchi H.M."/>
            <person name="Berlin A."/>
            <person name="Chapman S.B."/>
            <person name="Gearin G."/>
            <person name="Goldberg J."/>
            <person name="Griggs A."/>
            <person name="Gujja S."/>
            <person name="Hansen M."/>
            <person name="Heiman D."/>
            <person name="Howarth C."/>
            <person name="Larimer J."/>
            <person name="Lui A."/>
            <person name="MacDonald P.J.P."/>
            <person name="McCowen C."/>
            <person name="Montmayeur A."/>
            <person name="Murphy C."/>
            <person name="Neiman D."/>
            <person name="Pearson M."/>
            <person name="Priest M."/>
            <person name="Roberts A."/>
            <person name="Saif S."/>
            <person name="Shea T."/>
            <person name="Sisk P."/>
            <person name="Stolte C."/>
            <person name="Sykes S."/>
            <person name="Wortman J."/>
            <person name="Nusbaum C."/>
            <person name="Birren B."/>
        </authorList>
    </citation>
    <scope>NUCLEOTIDE SEQUENCE [LARGE SCALE GENOMIC DNA]</scope>
    <source>
        <strain evidence="3 4">ATCC 38327</strain>
    </source>
</reference>
<dbReference type="STRING" id="578462.A0A0L0T2U8"/>
<feature type="compositionally biased region" description="Basic residues" evidence="1">
    <location>
        <begin position="158"/>
        <end position="167"/>
    </location>
</feature>
<dbReference type="VEuPathDB" id="FungiDB:AMAG_13836"/>
<reference evidence="4" key="2">
    <citation type="submission" date="2009-11" db="EMBL/GenBank/DDBJ databases">
        <title>The Genome Sequence of Allomyces macrogynus strain ATCC 38327.</title>
        <authorList>
            <consortium name="The Broad Institute Genome Sequencing Platform"/>
            <person name="Russ C."/>
            <person name="Cuomo C."/>
            <person name="Shea T."/>
            <person name="Young S.K."/>
            <person name="Zeng Q."/>
            <person name="Koehrsen M."/>
            <person name="Haas B."/>
            <person name="Borodovsky M."/>
            <person name="Guigo R."/>
            <person name="Alvarado L."/>
            <person name="Berlin A."/>
            <person name="Borenstein D."/>
            <person name="Chen Z."/>
            <person name="Engels R."/>
            <person name="Freedman E."/>
            <person name="Gellesch M."/>
            <person name="Goldberg J."/>
            <person name="Griggs A."/>
            <person name="Gujja S."/>
            <person name="Heiman D."/>
            <person name="Hepburn T."/>
            <person name="Howarth C."/>
            <person name="Jen D."/>
            <person name="Larson L."/>
            <person name="Lewis B."/>
            <person name="Mehta T."/>
            <person name="Park D."/>
            <person name="Pearson M."/>
            <person name="Roberts A."/>
            <person name="Saif S."/>
            <person name="Shenoy N."/>
            <person name="Sisk P."/>
            <person name="Stolte C."/>
            <person name="Sykes S."/>
            <person name="Walk T."/>
            <person name="White J."/>
            <person name="Yandava C."/>
            <person name="Burger G."/>
            <person name="Gray M.W."/>
            <person name="Holland P.W.H."/>
            <person name="King N."/>
            <person name="Lang F.B.F."/>
            <person name="Roger A.J."/>
            <person name="Ruiz-Trillo I."/>
            <person name="Lander E."/>
            <person name="Nusbaum C."/>
        </authorList>
    </citation>
    <scope>NUCLEOTIDE SEQUENCE [LARGE SCALE GENOMIC DNA]</scope>
    <source>
        <strain evidence="4">ATCC 38327</strain>
    </source>
</reference>
<dbReference type="GO" id="GO:0005634">
    <property type="term" value="C:nucleus"/>
    <property type="evidence" value="ECO:0007669"/>
    <property type="project" value="TreeGrafter"/>
</dbReference>
<feature type="domain" description="DUF4211" evidence="2">
    <location>
        <begin position="287"/>
        <end position="420"/>
    </location>
</feature>
<dbReference type="PANTHER" id="PTHR14689:SF0">
    <property type="entry name" value="COILED-COIL DOMAIN-CONTAINING PROTEIN 82"/>
    <property type="match status" value="1"/>
</dbReference>
<evidence type="ECO:0000313" key="4">
    <source>
        <dbReference type="Proteomes" id="UP000054350"/>
    </source>
</evidence>
<name>A0A0L0T2U8_ALLM3</name>
<dbReference type="Pfam" id="PF13926">
    <property type="entry name" value="DUF4211"/>
    <property type="match status" value="1"/>
</dbReference>
<feature type="region of interest" description="Disordered" evidence="1">
    <location>
        <begin position="409"/>
        <end position="456"/>
    </location>
</feature>
<organism evidence="3 4">
    <name type="scientific">Allomyces macrogynus (strain ATCC 38327)</name>
    <name type="common">Allomyces javanicus var. macrogynus</name>
    <dbReference type="NCBI Taxonomy" id="578462"/>
    <lineage>
        <taxon>Eukaryota</taxon>
        <taxon>Fungi</taxon>
        <taxon>Fungi incertae sedis</taxon>
        <taxon>Blastocladiomycota</taxon>
        <taxon>Blastocladiomycetes</taxon>
        <taxon>Blastocladiales</taxon>
        <taxon>Blastocladiaceae</taxon>
        <taxon>Allomyces</taxon>
    </lineage>
</organism>
<feature type="region of interest" description="Disordered" evidence="1">
    <location>
        <begin position="247"/>
        <end position="273"/>
    </location>
</feature>
<accession>A0A0L0T2U8</accession>
<dbReference type="InterPro" id="IPR025451">
    <property type="entry name" value="DUF4211"/>
</dbReference>
<keyword evidence="4" id="KW-1185">Reference proteome</keyword>
<dbReference type="EMBL" id="GG745359">
    <property type="protein sequence ID" value="KNE68960.1"/>
    <property type="molecule type" value="Genomic_DNA"/>
</dbReference>
<evidence type="ECO:0000259" key="2">
    <source>
        <dbReference type="Pfam" id="PF13926"/>
    </source>
</evidence>
<feature type="compositionally biased region" description="Basic and acidic residues" evidence="1">
    <location>
        <begin position="15"/>
        <end position="25"/>
    </location>
</feature>
<protein>
    <recommendedName>
        <fullName evidence="2">DUF4211 domain-containing protein</fullName>
    </recommendedName>
</protein>
<dbReference type="Proteomes" id="UP000054350">
    <property type="component" value="Unassembled WGS sequence"/>
</dbReference>
<dbReference type="AlphaFoldDB" id="A0A0L0T2U8"/>
<dbReference type="PANTHER" id="PTHR14689">
    <property type="entry name" value="PHORBOL-ESTER_DAG-TYPE DOMAIN-CONTAINING PROTEIN"/>
    <property type="match status" value="1"/>
</dbReference>
<feature type="compositionally biased region" description="Low complexity" evidence="1">
    <location>
        <begin position="251"/>
        <end position="269"/>
    </location>
</feature>